<dbReference type="PANTHER" id="PTHR46957">
    <property type="entry name" value="CYTOKINE RECEPTOR"/>
    <property type="match status" value="1"/>
</dbReference>
<keyword evidence="1" id="KW-0326">Glycosidase</keyword>
<feature type="compositionally biased region" description="Low complexity" evidence="3">
    <location>
        <begin position="517"/>
        <end position="530"/>
    </location>
</feature>
<dbReference type="RefSeq" id="WP_045548731.1">
    <property type="nucleotide sequence ID" value="NZ_JZDQ02000038.1"/>
</dbReference>
<evidence type="ECO:0000313" key="7">
    <source>
        <dbReference type="Proteomes" id="UP000033772"/>
    </source>
</evidence>
<dbReference type="Proteomes" id="UP000033772">
    <property type="component" value="Unassembled WGS sequence"/>
</dbReference>
<feature type="compositionally biased region" description="Low complexity" evidence="3">
    <location>
        <begin position="156"/>
        <end position="166"/>
    </location>
</feature>
<evidence type="ECO:0000259" key="5">
    <source>
        <dbReference type="PROSITE" id="PS50853"/>
    </source>
</evidence>
<dbReference type="GO" id="GO:0016020">
    <property type="term" value="C:membrane"/>
    <property type="evidence" value="ECO:0007669"/>
    <property type="project" value="UniProtKB-SubCell"/>
</dbReference>
<feature type="region of interest" description="Disordered" evidence="3">
    <location>
        <begin position="446"/>
        <end position="585"/>
    </location>
</feature>
<keyword evidence="4" id="KW-0472">Membrane</keyword>
<name>A0A1J4N0J5_9ACTN</name>
<feature type="compositionally biased region" description="Acidic residues" evidence="3">
    <location>
        <begin position="531"/>
        <end position="542"/>
    </location>
</feature>
<feature type="compositionally biased region" description="Polar residues" evidence="3">
    <location>
        <begin position="191"/>
        <end position="203"/>
    </location>
</feature>
<dbReference type="CDD" id="cd00063">
    <property type="entry name" value="FN3"/>
    <property type="match status" value="2"/>
</dbReference>
<dbReference type="AlphaFoldDB" id="A0A1J4N0J5"/>
<dbReference type="STRING" id="1844.UG56_022480"/>
<sequence>METTARNRTIGGIVIGAIILILLLVLFSCTVNGDPQSSPKKDPTTGESSLPSDPDTIEPDDKPSEKDSDEPEVVDDDIVPAANTGVTFIPAGNVPSGSTPTCELDPSACEDTRPPGAGVDICEIKPDLAQCQPPAPPTTPPGDGEPTTPPDDGDDCLLPFDLLCPEDPGPEDPGPGDPEEDTNAPDPVSVNECTVNSNSSATIEWSEAKDKSGIDHYTVTSRPNAGNPGDTDKTSATFPDLRPGETYTFSVTATDKAGNESEDSNPVDCVMDVTAPEVPADLTVEAGNPSDSTLDVSWSRSEDNQDGVGDVTYNLYRDGELIASGNDTSFEDTGLKAGTEYTYSVQAVDGAGNESKRSAGVSGTTTKIAPTVPTGLDASNEGALGFDLAWNPSKDEDGVTPPEEIDYRVRVTGGVCVGGTTTGETTLHVTCILLWDTVEVTVTAIDGDGNESAPSRSLTVKSDGTEPQQFKGNTALRSNTPGEGEPAAPADEPVTPDAPAEVPGDAPTDEPTEKDAPLLPGLDDILPGGDDAAEAPAEEQPAEPEATPSESESPAARPTTEEPTDEAATEDAPAEEDEGGLLGDIVDSVTSAVAAVF</sequence>
<feature type="compositionally biased region" description="Acidic residues" evidence="3">
    <location>
        <begin position="562"/>
        <end position="579"/>
    </location>
</feature>
<protein>
    <recommendedName>
        <fullName evidence="5">Fibronectin type-III domain-containing protein</fullName>
    </recommendedName>
</protein>
<feature type="compositionally biased region" description="Low complexity" evidence="3">
    <location>
        <begin position="543"/>
        <end position="558"/>
    </location>
</feature>
<dbReference type="GO" id="GO:0016798">
    <property type="term" value="F:hydrolase activity, acting on glycosyl bonds"/>
    <property type="evidence" value="ECO:0007669"/>
    <property type="project" value="UniProtKB-KW"/>
</dbReference>
<dbReference type="InterPro" id="IPR003961">
    <property type="entry name" value="FN3_dom"/>
</dbReference>
<feature type="domain" description="Fibronectin type-III" evidence="5">
    <location>
        <begin position="184"/>
        <end position="277"/>
    </location>
</feature>
<proteinExistence type="predicted"/>
<keyword evidence="7" id="KW-1185">Reference proteome</keyword>
<gene>
    <name evidence="6" type="ORF">UG56_022480</name>
</gene>
<dbReference type="Gene3D" id="2.60.40.10">
    <property type="entry name" value="Immunoglobulins"/>
    <property type="match status" value="3"/>
</dbReference>
<dbReference type="PANTHER" id="PTHR46957:SF3">
    <property type="entry name" value="CYTOKINE RECEPTOR"/>
    <property type="match status" value="1"/>
</dbReference>
<evidence type="ECO:0000256" key="3">
    <source>
        <dbReference type="SAM" id="MobiDB-lite"/>
    </source>
</evidence>
<evidence type="ECO:0000313" key="6">
    <source>
        <dbReference type="EMBL" id="OIJ24455.1"/>
    </source>
</evidence>
<feature type="compositionally biased region" description="Polar residues" evidence="3">
    <location>
        <begin position="289"/>
        <end position="299"/>
    </location>
</feature>
<dbReference type="EMBL" id="JZDQ02000038">
    <property type="protein sequence ID" value="OIJ24455.1"/>
    <property type="molecule type" value="Genomic_DNA"/>
</dbReference>
<dbReference type="InterPro" id="IPR050713">
    <property type="entry name" value="RTP_Phos/Ushers"/>
</dbReference>
<dbReference type="PROSITE" id="PS51257">
    <property type="entry name" value="PROKAR_LIPOPROTEIN"/>
    <property type="match status" value="1"/>
</dbReference>
<evidence type="ECO:0000256" key="1">
    <source>
        <dbReference type="ARBA" id="ARBA00023295"/>
    </source>
</evidence>
<feature type="compositionally biased region" description="Polar residues" evidence="3">
    <location>
        <begin position="452"/>
        <end position="481"/>
    </location>
</feature>
<keyword evidence="2" id="KW-0119">Carbohydrate metabolism</keyword>
<keyword evidence="1" id="KW-0378">Hydrolase</keyword>
<accession>A0A1J4N0J5</accession>
<dbReference type="InterPro" id="IPR036116">
    <property type="entry name" value="FN3_sf"/>
</dbReference>
<dbReference type="Pfam" id="PF00041">
    <property type="entry name" value="fn3"/>
    <property type="match status" value="2"/>
</dbReference>
<feature type="region of interest" description="Disordered" evidence="3">
    <location>
        <begin position="353"/>
        <end position="376"/>
    </location>
</feature>
<feature type="compositionally biased region" description="Acidic residues" evidence="3">
    <location>
        <begin position="67"/>
        <end position="78"/>
    </location>
</feature>
<keyword evidence="4" id="KW-0812">Transmembrane</keyword>
<dbReference type="InterPro" id="IPR013783">
    <property type="entry name" value="Ig-like_fold"/>
</dbReference>
<dbReference type="PROSITE" id="PS50853">
    <property type="entry name" value="FN3"/>
    <property type="match status" value="3"/>
</dbReference>
<keyword evidence="4" id="KW-1133">Transmembrane helix</keyword>
<reference evidence="6" key="1">
    <citation type="submission" date="2016-10" db="EMBL/GenBank/DDBJ databases">
        <title>Draft Genome Sequence of Nocardioides luteus Strain BAFB, an Alkane-Degrading Bacterium Isolated from JP-7 Polluted Soil.</title>
        <authorList>
            <person name="Brown L."/>
            <person name="Ruiz O.N."/>
            <person name="Gunasekera T."/>
        </authorList>
    </citation>
    <scope>NUCLEOTIDE SEQUENCE [LARGE SCALE GENOMIC DNA]</scope>
    <source>
        <strain evidence="6">BAFB</strain>
    </source>
</reference>
<dbReference type="SUPFAM" id="SSF49265">
    <property type="entry name" value="Fibronectin type III"/>
    <property type="match status" value="1"/>
</dbReference>
<dbReference type="GO" id="GO:0000272">
    <property type="term" value="P:polysaccharide catabolic process"/>
    <property type="evidence" value="ECO:0007669"/>
    <property type="project" value="UniProtKB-KW"/>
</dbReference>
<organism evidence="6 7">
    <name type="scientific">Nocardioides luteus</name>
    <dbReference type="NCBI Taxonomy" id="1844"/>
    <lineage>
        <taxon>Bacteria</taxon>
        <taxon>Bacillati</taxon>
        <taxon>Actinomycetota</taxon>
        <taxon>Actinomycetes</taxon>
        <taxon>Propionibacteriales</taxon>
        <taxon>Nocardioidaceae</taxon>
        <taxon>Nocardioides</taxon>
    </lineage>
</organism>
<comment type="caution">
    <text evidence="6">The sequence shown here is derived from an EMBL/GenBank/DDBJ whole genome shotgun (WGS) entry which is preliminary data.</text>
</comment>
<feature type="region of interest" description="Disordered" evidence="3">
    <location>
        <begin position="282"/>
        <end position="305"/>
    </location>
</feature>
<evidence type="ECO:0000256" key="2">
    <source>
        <dbReference type="ARBA" id="ARBA00023326"/>
    </source>
</evidence>
<feature type="region of interest" description="Disordered" evidence="3">
    <location>
        <begin position="33"/>
        <end position="115"/>
    </location>
</feature>
<feature type="domain" description="Fibronectin type-III" evidence="5">
    <location>
        <begin position="278"/>
        <end position="369"/>
    </location>
</feature>
<feature type="region of interest" description="Disordered" evidence="3">
    <location>
        <begin position="128"/>
        <end position="245"/>
    </location>
</feature>
<keyword evidence="2" id="KW-0624">Polysaccharide degradation</keyword>
<dbReference type="OrthoDB" id="9802683at2"/>
<feature type="transmembrane region" description="Helical" evidence="4">
    <location>
        <begin position="12"/>
        <end position="33"/>
    </location>
</feature>
<feature type="domain" description="Fibronectin type-III" evidence="5">
    <location>
        <begin position="372"/>
        <end position="468"/>
    </location>
</feature>
<dbReference type="SMART" id="SM00060">
    <property type="entry name" value="FN3"/>
    <property type="match status" value="3"/>
</dbReference>
<evidence type="ECO:0000256" key="4">
    <source>
        <dbReference type="SAM" id="Phobius"/>
    </source>
</evidence>